<organism evidence="2 3">
    <name type="scientific">Tigriopus californicus</name>
    <name type="common">Marine copepod</name>
    <dbReference type="NCBI Taxonomy" id="6832"/>
    <lineage>
        <taxon>Eukaryota</taxon>
        <taxon>Metazoa</taxon>
        <taxon>Ecdysozoa</taxon>
        <taxon>Arthropoda</taxon>
        <taxon>Crustacea</taxon>
        <taxon>Multicrustacea</taxon>
        <taxon>Hexanauplia</taxon>
        <taxon>Copepoda</taxon>
        <taxon>Harpacticoida</taxon>
        <taxon>Harpacticidae</taxon>
        <taxon>Tigriopus</taxon>
    </lineage>
</organism>
<name>A0A553NXY4_TIGCA</name>
<feature type="compositionally biased region" description="Low complexity" evidence="1">
    <location>
        <begin position="142"/>
        <end position="159"/>
    </location>
</feature>
<evidence type="ECO:0000256" key="1">
    <source>
        <dbReference type="SAM" id="MobiDB-lite"/>
    </source>
</evidence>
<feature type="region of interest" description="Disordered" evidence="1">
    <location>
        <begin position="85"/>
        <end position="119"/>
    </location>
</feature>
<dbReference type="Proteomes" id="UP000318571">
    <property type="component" value="Chromosome 9"/>
</dbReference>
<protein>
    <submittedName>
        <fullName evidence="2">Uncharacterized protein</fullName>
    </submittedName>
</protein>
<comment type="caution">
    <text evidence="2">The sequence shown here is derived from an EMBL/GenBank/DDBJ whole genome shotgun (WGS) entry which is preliminary data.</text>
</comment>
<dbReference type="AlphaFoldDB" id="A0A553NXY4"/>
<evidence type="ECO:0000313" key="3">
    <source>
        <dbReference type="Proteomes" id="UP000318571"/>
    </source>
</evidence>
<sequence length="188" mass="21413">MTKVCCVPEKDCDSFAFEFGMQPNIPSTFNIHFHSGEWREKATSSFGNVETTLTRLANRFKQILKFDSQDDDGEMEERLPGRAHAMVTSSNPSIHKPWKPKWKQKGQDELGRNPQPSPYPTCLFTLNSSSYEDEKSSLSFSQTSFSSSTSSSSSWSSSSYEEPDKSFLWLSEYPVRVPVKLFGAFNRY</sequence>
<gene>
    <name evidence="2" type="ORF">TCAL_05418</name>
</gene>
<reference evidence="2 3" key="1">
    <citation type="journal article" date="2018" name="Nat. Ecol. Evol.">
        <title>Genomic signatures of mitonuclear coevolution across populations of Tigriopus californicus.</title>
        <authorList>
            <person name="Barreto F.S."/>
            <person name="Watson E.T."/>
            <person name="Lima T.G."/>
            <person name="Willett C.S."/>
            <person name="Edmands S."/>
            <person name="Li W."/>
            <person name="Burton R.S."/>
        </authorList>
    </citation>
    <scope>NUCLEOTIDE SEQUENCE [LARGE SCALE GENOMIC DNA]</scope>
    <source>
        <strain evidence="2 3">San Diego</strain>
    </source>
</reference>
<feature type="region of interest" description="Disordered" evidence="1">
    <location>
        <begin position="142"/>
        <end position="161"/>
    </location>
</feature>
<proteinExistence type="predicted"/>
<evidence type="ECO:0000313" key="2">
    <source>
        <dbReference type="EMBL" id="TRY70286.1"/>
    </source>
</evidence>
<dbReference type="EMBL" id="VCGU01000009">
    <property type="protein sequence ID" value="TRY70286.1"/>
    <property type="molecule type" value="Genomic_DNA"/>
</dbReference>
<keyword evidence="3" id="KW-1185">Reference proteome</keyword>
<accession>A0A553NXY4</accession>